<keyword evidence="1" id="KW-1133">Transmembrane helix</keyword>
<feature type="transmembrane region" description="Helical" evidence="1">
    <location>
        <begin position="40"/>
        <end position="57"/>
    </location>
</feature>
<proteinExistence type="predicted"/>
<dbReference type="InterPro" id="IPR028204">
    <property type="entry name" value="Tricorn_C1"/>
</dbReference>
<dbReference type="Gene3D" id="3.90.226.10">
    <property type="entry name" value="2-enoyl-CoA Hydratase, Chain A, domain 1"/>
    <property type="match status" value="1"/>
</dbReference>
<dbReference type="SUPFAM" id="SSF50156">
    <property type="entry name" value="PDZ domain-like"/>
    <property type="match status" value="1"/>
</dbReference>
<dbReference type="SMART" id="SM00245">
    <property type="entry name" value="TSPc"/>
    <property type="match status" value="1"/>
</dbReference>
<feature type="transmembrane region" description="Helical" evidence="1">
    <location>
        <begin position="15"/>
        <end position="35"/>
    </location>
</feature>
<dbReference type="InterPro" id="IPR005151">
    <property type="entry name" value="Tail-specific_protease"/>
</dbReference>
<dbReference type="Gene3D" id="3.30.750.44">
    <property type="match status" value="1"/>
</dbReference>
<sequence length="577" mass="64763">MSFILNIFDSLKWLTGWEMILCALYLFVLLGYVFLKNNRWFYFIPGAGVIIAVISLICGDASILALLIYSSTAILFLFTVRRIFKPSVKPTSPKFRTFMVIVFVLGSLPTLLALTIAGEVRYNPVSDFSHKSYTQAFIAMNERLSAEYPFGDWKKVDWEAKRNKYEPLILQAEINQDSNLYYKTLRDYLFSFRDGHIQIVNEHLYDGNSTFKKEAGGGVGISVTQLDNGKVLVSLLVPGSPADKCGIKLGAEIITWDGKDVHKALDQTFWSENPPATEGVRIQNQGRFLARAPVGQDIQVKFQNLDNPAARTATLTAYDDQYETLKKTKVKLKKEDPPVEGQILKENYGYIKIRYFLPGTTQSDPAKVLEDTIKEFQEKHVKGIIIDLRNNPGGDDDLVAQMAGHFVNGKRIFEYVSYYNRNTGRFEINRAETRTVQPSRVYFSGKIAVLINHNTASSGEGLPLFLKGMPNVKIIGFTPTNGSFGVVSAPIEMKMPGGYVVQFPDGRSLNQDQKIQGDSDEHGQGGAIPDITVPMNEQTFKMKFIEGQDVELNYAYQELMNQSKAARELHPVAFGID</sequence>
<dbReference type="PANTHER" id="PTHR32060">
    <property type="entry name" value="TAIL-SPECIFIC PROTEASE"/>
    <property type="match status" value="1"/>
</dbReference>
<accession>A0ABX3EUQ7</accession>
<dbReference type="InterPro" id="IPR029045">
    <property type="entry name" value="ClpP/crotonase-like_dom_sf"/>
</dbReference>
<comment type="caution">
    <text evidence="3">The sequence shown here is derived from an EMBL/GenBank/DDBJ whole genome shotgun (WGS) entry which is preliminary data.</text>
</comment>
<dbReference type="SUPFAM" id="SSF52096">
    <property type="entry name" value="ClpP/crotonase"/>
    <property type="match status" value="1"/>
</dbReference>
<evidence type="ECO:0000313" key="3">
    <source>
        <dbReference type="EMBL" id="OKP88181.1"/>
    </source>
</evidence>
<dbReference type="RefSeq" id="WP_074107215.1">
    <property type="nucleotide sequence ID" value="NZ_LVWI01000032.1"/>
</dbReference>
<dbReference type="Pfam" id="PF03572">
    <property type="entry name" value="Peptidase_S41"/>
    <property type="match status" value="1"/>
</dbReference>
<dbReference type="Pfam" id="PF14684">
    <property type="entry name" value="Tricorn_C1"/>
    <property type="match status" value="1"/>
</dbReference>
<dbReference type="PROSITE" id="PS50106">
    <property type="entry name" value="PDZ"/>
    <property type="match status" value="1"/>
</dbReference>
<evidence type="ECO:0000256" key="1">
    <source>
        <dbReference type="SAM" id="Phobius"/>
    </source>
</evidence>
<feature type="domain" description="PDZ" evidence="2">
    <location>
        <begin position="208"/>
        <end position="261"/>
    </location>
</feature>
<protein>
    <recommendedName>
        <fullName evidence="2">PDZ domain-containing protein</fullName>
    </recommendedName>
</protein>
<reference evidence="3 4" key="1">
    <citation type="submission" date="2016-03" db="EMBL/GenBank/DDBJ databases">
        <authorList>
            <person name="Sant'Anna F.H."/>
            <person name="Ambrosini A."/>
            <person name="Souza R."/>
            <person name="Bach E."/>
            <person name="Fernandes G."/>
            <person name="Balsanelli E."/>
            <person name="Baura V.A."/>
            <person name="Souza E.M."/>
            <person name="Passaglia L."/>
        </authorList>
    </citation>
    <scope>NUCLEOTIDE SEQUENCE [LARGE SCALE GENOMIC DNA]</scope>
    <source>
        <strain evidence="3 4">P26E</strain>
    </source>
</reference>
<evidence type="ECO:0000259" key="2">
    <source>
        <dbReference type="PROSITE" id="PS50106"/>
    </source>
</evidence>
<dbReference type="SMART" id="SM00228">
    <property type="entry name" value="PDZ"/>
    <property type="match status" value="1"/>
</dbReference>
<gene>
    <name evidence="3" type="ORF">A3844_08810</name>
</gene>
<keyword evidence="4" id="KW-1185">Reference proteome</keyword>
<evidence type="ECO:0000313" key="4">
    <source>
        <dbReference type="Proteomes" id="UP000186058"/>
    </source>
</evidence>
<dbReference type="PANTHER" id="PTHR32060:SF30">
    <property type="entry name" value="CARBOXY-TERMINAL PROCESSING PROTEASE CTPA"/>
    <property type="match status" value="1"/>
</dbReference>
<dbReference type="EMBL" id="LVWI01000032">
    <property type="protein sequence ID" value="OKP88181.1"/>
    <property type="molecule type" value="Genomic_DNA"/>
</dbReference>
<dbReference type="InterPro" id="IPR036034">
    <property type="entry name" value="PDZ_sf"/>
</dbReference>
<feature type="transmembrane region" description="Helical" evidence="1">
    <location>
        <begin position="96"/>
        <end position="117"/>
    </location>
</feature>
<dbReference type="InterPro" id="IPR001478">
    <property type="entry name" value="PDZ"/>
</dbReference>
<feature type="transmembrane region" description="Helical" evidence="1">
    <location>
        <begin position="63"/>
        <end position="84"/>
    </location>
</feature>
<organism evidence="3 4">
    <name type="scientific">Paenibacillus helianthi</name>
    <dbReference type="NCBI Taxonomy" id="1349432"/>
    <lineage>
        <taxon>Bacteria</taxon>
        <taxon>Bacillati</taxon>
        <taxon>Bacillota</taxon>
        <taxon>Bacilli</taxon>
        <taxon>Bacillales</taxon>
        <taxon>Paenibacillaceae</taxon>
        <taxon>Paenibacillus</taxon>
    </lineage>
</organism>
<name>A0ABX3EUQ7_9BACL</name>
<dbReference type="Proteomes" id="UP000186058">
    <property type="component" value="Unassembled WGS sequence"/>
</dbReference>
<dbReference type="Gene3D" id="2.30.42.10">
    <property type="match status" value="1"/>
</dbReference>
<keyword evidence="1" id="KW-0472">Membrane</keyword>
<keyword evidence="1" id="KW-0812">Transmembrane</keyword>